<dbReference type="InterPro" id="IPR014001">
    <property type="entry name" value="Helicase_ATP-bd"/>
</dbReference>
<dbReference type="PROSITE" id="PS51192">
    <property type="entry name" value="HELICASE_ATP_BIND_1"/>
    <property type="match status" value="1"/>
</dbReference>
<evidence type="ECO:0000259" key="3">
    <source>
        <dbReference type="PROSITE" id="PS51192"/>
    </source>
</evidence>
<dbReference type="CDD" id="cd17917">
    <property type="entry name" value="DEXHc_RHA-like"/>
    <property type="match status" value="1"/>
</dbReference>
<organism evidence="4 5">
    <name type="scientific">Papilio xuthus</name>
    <name type="common">Asian swallowtail butterfly</name>
    <dbReference type="NCBI Taxonomy" id="66420"/>
    <lineage>
        <taxon>Eukaryota</taxon>
        <taxon>Metazoa</taxon>
        <taxon>Ecdysozoa</taxon>
        <taxon>Arthropoda</taxon>
        <taxon>Hexapoda</taxon>
        <taxon>Insecta</taxon>
        <taxon>Pterygota</taxon>
        <taxon>Neoptera</taxon>
        <taxon>Endopterygota</taxon>
        <taxon>Lepidoptera</taxon>
        <taxon>Glossata</taxon>
        <taxon>Ditrysia</taxon>
        <taxon>Papilionoidea</taxon>
        <taxon>Papilionidae</taxon>
        <taxon>Papilioninae</taxon>
        <taxon>Papilio</taxon>
    </lineage>
</organism>
<gene>
    <name evidence="4" type="ORF">RR46_01464</name>
</gene>
<dbReference type="GO" id="GO:0003723">
    <property type="term" value="F:RNA binding"/>
    <property type="evidence" value="ECO:0007669"/>
    <property type="project" value="TreeGrafter"/>
</dbReference>
<dbReference type="Gene3D" id="3.40.50.300">
    <property type="entry name" value="P-loop containing nucleotide triphosphate hydrolases"/>
    <property type="match status" value="2"/>
</dbReference>
<dbReference type="PANTHER" id="PTHR18934">
    <property type="entry name" value="ATP-DEPENDENT RNA HELICASE"/>
    <property type="match status" value="1"/>
</dbReference>
<keyword evidence="1" id="KW-0378">Hydrolase</keyword>
<dbReference type="EMBL" id="KQ459286">
    <property type="protein sequence ID" value="KPJ02043.1"/>
    <property type="molecule type" value="Genomic_DNA"/>
</dbReference>
<dbReference type="GO" id="GO:0008654">
    <property type="term" value="P:phospholipid biosynthetic process"/>
    <property type="evidence" value="ECO:0007669"/>
    <property type="project" value="InterPro"/>
</dbReference>
<keyword evidence="4" id="KW-0547">Nucleotide-binding</keyword>
<keyword evidence="2" id="KW-0472">Membrane</keyword>
<dbReference type="GO" id="GO:0016787">
    <property type="term" value="F:hydrolase activity"/>
    <property type="evidence" value="ECO:0007669"/>
    <property type="project" value="UniProtKB-KW"/>
</dbReference>
<dbReference type="AlphaFoldDB" id="A0A0N1PF37"/>
<dbReference type="GO" id="GO:0071013">
    <property type="term" value="C:catalytic step 2 spliceosome"/>
    <property type="evidence" value="ECO:0007669"/>
    <property type="project" value="TreeGrafter"/>
</dbReference>
<dbReference type="Gene3D" id="1.20.120.1760">
    <property type="match status" value="1"/>
</dbReference>
<proteinExistence type="predicted"/>
<sequence length="562" mass="63770">MLGQKPKFIRPGDDTLYPIRNRDGVIETLLNPSVDVALTVDSDSKSNFVYNRYHHLPLDAQRQKLPVFQYRNHILYLLEKYQSLILIGETGCGKSTQVPQNYKIDIYDVPENATQETSTQKYTQLENYEDVTWVPCRINPLCHPTVKALMVDHINHYIYGPLCAIVDIGLGISETMLFITPNIISFFHVFVACVGAKLITCQNLAVRRLAVVLFQLRMFLDDLDGHVARERKHIKGERSEVGTLGYWVDGICDLLGVIAMMVGILLYLKNNPPRRGYKGTPVSTLPYHQLKEINTSEDIEKEHTTEVGISYKTKVSFQRIVQVLGLFSGQMMLSSIAWNRYIDVYQDLLENCTEYDVFRRATMFKSGLFFFATALWRIVNPHSYLHLLSLAVFCDKTWGFLKTVHYSGYICLVIAVATSEYLVENIRSYVYLYEIGHRVCVTQPRVAAAVSLAARVATERGEEPGHTVGYAASMTSARSNDTGIVFMTEGVLLREMFASPLLMQYSCIVLDEVHERTQMTDVLMGLLKKIAKVSISRNIIISSLYIPTEGLGVYPKLRVIRP</sequence>
<dbReference type="InterPro" id="IPR043130">
    <property type="entry name" value="CDP-OH_PTrfase_TM_dom"/>
</dbReference>
<keyword evidence="5" id="KW-1185">Reference proteome</keyword>
<dbReference type="GO" id="GO:0016780">
    <property type="term" value="F:phosphotransferase activity, for other substituted phosphate groups"/>
    <property type="evidence" value="ECO:0007669"/>
    <property type="project" value="InterPro"/>
</dbReference>
<accession>A0A0N1PF37</accession>
<dbReference type="InterPro" id="IPR027417">
    <property type="entry name" value="P-loop_NTPase"/>
</dbReference>
<dbReference type="GO" id="GO:0004386">
    <property type="term" value="F:helicase activity"/>
    <property type="evidence" value="ECO:0007669"/>
    <property type="project" value="UniProtKB-KW"/>
</dbReference>
<keyword evidence="4" id="KW-0067">ATP-binding</keyword>
<dbReference type="GO" id="GO:0016020">
    <property type="term" value="C:membrane"/>
    <property type="evidence" value="ECO:0007669"/>
    <property type="project" value="InterPro"/>
</dbReference>
<feature type="domain" description="Helicase ATP-binding" evidence="3">
    <location>
        <begin position="402"/>
        <end position="543"/>
    </location>
</feature>
<evidence type="ECO:0000313" key="5">
    <source>
        <dbReference type="Proteomes" id="UP000053268"/>
    </source>
</evidence>
<keyword evidence="4" id="KW-0347">Helicase</keyword>
<dbReference type="SUPFAM" id="SSF52540">
    <property type="entry name" value="P-loop containing nucleoside triphosphate hydrolases"/>
    <property type="match status" value="2"/>
</dbReference>
<dbReference type="InterPro" id="IPR002464">
    <property type="entry name" value="DNA/RNA_helicase_DEAH_CS"/>
</dbReference>
<dbReference type="InterPro" id="IPR000462">
    <property type="entry name" value="CDP-OH_P_trans"/>
</dbReference>
<dbReference type="Pfam" id="PF01066">
    <property type="entry name" value="CDP-OH_P_transf"/>
    <property type="match status" value="1"/>
</dbReference>
<evidence type="ECO:0000313" key="4">
    <source>
        <dbReference type="EMBL" id="KPJ02043.1"/>
    </source>
</evidence>
<keyword evidence="2" id="KW-1133">Transmembrane helix</keyword>
<name>A0A0N1PF37_PAPXU</name>
<feature type="transmembrane region" description="Helical" evidence="2">
    <location>
        <begin position="404"/>
        <end position="423"/>
    </location>
</feature>
<feature type="transmembrane region" description="Helical" evidence="2">
    <location>
        <begin position="244"/>
        <end position="268"/>
    </location>
</feature>
<protein>
    <submittedName>
        <fullName evidence="4">Pre-mRNA-splicing factor ATP-dependent RNA helicase-like protein cdc28</fullName>
    </submittedName>
</protein>
<evidence type="ECO:0000256" key="2">
    <source>
        <dbReference type="SAM" id="Phobius"/>
    </source>
</evidence>
<keyword evidence="2" id="KW-0812">Transmembrane</keyword>
<evidence type="ECO:0000256" key="1">
    <source>
        <dbReference type="ARBA" id="ARBA00022801"/>
    </source>
</evidence>
<dbReference type="PANTHER" id="PTHR18934:SF136">
    <property type="entry name" value="ATP-DEPENDENT RNA HELICASE DHX35-RELATED"/>
    <property type="match status" value="1"/>
</dbReference>
<reference evidence="4 5" key="1">
    <citation type="journal article" date="2015" name="Nat. Commun.">
        <title>Outbred genome sequencing and CRISPR/Cas9 gene editing in butterflies.</title>
        <authorList>
            <person name="Li X."/>
            <person name="Fan D."/>
            <person name="Zhang W."/>
            <person name="Liu G."/>
            <person name="Zhang L."/>
            <person name="Zhao L."/>
            <person name="Fang X."/>
            <person name="Chen L."/>
            <person name="Dong Y."/>
            <person name="Chen Y."/>
            <person name="Ding Y."/>
            <person name="Zhao R."/>
            <person name="Feng M."/>
            <person name="Zhu Y."/>
            <person name="Feng Y."/>
            <person name="Jiang X."/>
            <person name="Zhu D."/>
            <person name="Xiang H."/>
            <person name="Feng X."/>
            <person name="Li S."/>
            <person name="Wang J."/>
            <person name="Zhang G."/>
            <person name="Kronforst M.R."/>
            <person name="Wang W."/>
        </authorList>
    </citation>
    <scope>NUCLEOTIDE SEQUENCE [LARGE SCALE GENOMIC DNA]</scope>
    <source>
        <strain evidence="4">Ya'a_city_454_Px</strain>
        <tissue evidence="4">Whole body</tissue>
    </source>
</reference>
<dbReference type="PROSITE" id="PS00690">
    <property type="entry name" value="DEAH_ATP_HELICASE"/>
    <property type="match status" value="1"/>
</dbReference>
<dbReference type="STRING" id="66420.A0A0N1PF37"/>
<dbReference type="Proteomes" id="UP000053268">
    <property type="component" value="Unassembled WGS sequence"/>
</dbReference>
<feature type="transmembrane region" description="Helical" evidence="2">
    <location>
        <begin position="368"/>
        <end position="392"/>
    </location>
</feature>